<feature type="region of interest" description="Disordered" evidence="1">
    <location>
        <begin position="332"/>
        <end position="352"/>
    </location>
</feature>
<gene>
    <name evidence="2" type="ORF">D9619_001696</name>
</gene>
<feature type="region of interest" description="Disordered" evidence="1">
    <location>
        <begin position="58"/>
        <end position="87"/>
    </location>
</feature>
<keyword evidence="3" id="KW-1185">Reference proteome</keyword>
<reference evidence="2 3" key="1">
    <citation type="journal article" date="2020" name="ISME J.">
        <title>Uncovering the hidden diversity of litter-decomposition mechanisms in mushroom-forming fungi.</title>
        <authorList>
            <person name="Floudas D."/>
            <person name="Bentzer J."/>
            <person name="Ahren D."/>
            <person name="Johansson T."/>
            <person name="Persson P."/>
            <person name="Tunlid A."/>
        </authorList>
    </citation>
    <scope>NUCLEOTIDE SEQUENCE [LARGE SCALE GENOMIC DNA]</scope>
    <source>
        <strain evidence="2 3">CBS 101986</strain>
    </source>
</reference>
<protein>
    <submittedName>
        <fullName evidence="2">Uncharacterized protein</fullName>
    </submittedName>
</protein>
<dbReference type="Proteomes" id="UP000567179">
    <property type="component" value="Unassembled WGS sequence"/>
</dbReference>
<organism evidence="2 3">
    <name type="scientific">Psilocybe cf. subviscida</name>
    <dbReference type="NCBI Taxonomy" id="2480587"/>
    <lineage>
        <taxon>Eukaryota</taxon>
        <taxon>Fungi</taxon>
        <taxon>Dikarya</taxon>
        <taxon>Basidiomycota</taxon>
        <taxon>Agaricomycotina</taxon>
        <taxon>Agaricomycetes</taxon>
        <taxon>Agaricomycetidae</taxon>
        <taxon>Agaricales</taxon>
        <taxon>Agaricineae</taxon>
        <taxon>Strophariaceae</taxon>
        <taxon>Psilocybe</taxon>
    </lineage>
</organism>
<evidence type="ECO:0000256" key="1">
    <source>
        <dbReference type="SAM" id="MobiDB-lite"/>
    </source>
</evidence>
<comment type="caution">
    <text evidence="2">The sequence shown here is derived from an EMBL/GenBank/DDBJ whole genome shotgun (WGS) entry which is preliminary data.</text>
</comment>
<name>A0A8H5BFK1_9AGAR</name>
<proteinExistence type="predicted"/>
<sequence length="390" mass="43494">MPKIPPIKVSKKTYSREDLGKMNRGQIQATAKAWSVKANMKTKDIVEQLLVQMRSPPNATGVEVQGTSRLSRGASGASPSTTRRNDPAVKVEVISPQTLPRLDRAVWTRYDNLTEEWQSQVLLFNRQPPEDAPEPRTPPPRASRIQARSGHIVSPHPNHALLAPRSATRISGPILWPREFPSAPNAAPQPVAGPSTFGPPILPPEPQRQVPKANAARPLAGHEVRRMLRHMKRLVDQQAAERAEAASIISFRLFLQNESDEIMEKVDELSWGYAAIEKAVVDVMRSDPTLVDGTELMDDVRKKAEWMKYVKQNYVSIDARVNERQAIIDDEIEEDECDKENERQPASLGSDFRCEPQAFGSATRSLPIVSTSYRSAPQGFVYDEDGDISD</sequence>
<accession>A0A8H5BFK1</accession>
<dbReference type="EMBL" id="JAACJJ010000028">
    <property type="protein sequence ID" value="KAF5322254.1"/>
    <property type="molecule type" value="Genomic_DNA"/>
</dbReference>
<evidence type="ECO:0000313" key="2">
    <source>
        <dbReference type="EMBL" id="KAF5322254.1"/>
    </source>
</evidence>
<dbReference type="AlphaFoldDB" id="A0A8H5BFK1"/>
<evidence type="ECO:0000313" key="3">
    <source>
        <dbReference type="Proteomes" id="UP000567179"/>
    </source>
</evidence>